<dbReference type="InterPro" id="IPR017868">
    <property type="entry name" value="Filamin/ABP280_repeat-like"/>
</dbReference>
<dbReference type="InterPro" id="IPR044801">
    <property type="entry name" value="Filamin"/>
</dbReference>
<keyword evidence="4" id="KW-0812">Transmembrane</keyword>
<evidence type="ECO:0000256" key="2">
    <source>
        <dbReference type="PROSITE-ProRule" id="PRU00087"/>
    </source>
</evidence>
<organism evidence="7 8">
    <name type="scientific">Tripterygium wilfordii</name>
    <name type="common">Thunder God vine</name>
    <dbReference type="NCBI Taxonomy" id="458696"/>
    <lineage>
        <taxon>Eukaryota</taxon>
        <taxon>Viridiplantae</taxon>
        <taxon>Streptophyta</taxon>
        <taxon>Embryophyta</taxon>
        <taxon>Tracheophyta</taxon>
        <taxon>Spermatophyta</taxon>
        <taxon>Magnoliopsida</taxon>
        <taxon>eudicotyledons</taxon>
        <taxon>Gunneridae</taxon>
        <taxon>Pentapetalae</taxon>
        <taxon>rosids</taxon>
        <taxon>fabids</taxon>
        <taxon>Celastrales</taxon>
        <taxon>Celastraceae</taxon>
        <taxon>Tripterygium</taxon>
    </lineage>
</organism>
<evidence type="ECO:0000313" key="8">
    <source>
        <dbReference type="Proteomes" id="UP000593562"/>
    </source>
</evidence>
<dbReference type="Pfam" id="PF17963">
    <property type="entry name" value="Big_9"/>
    <property type="match status" value="1"/>
</dbReference>
<protein>
    <submittedName>
        <fullName evidence="7">Gamete expressed 2</fullName>
    </submittedName>
</protein>
<feature type="repeat" description="Filamin" evidence="2">
    <location>
        <begin position="363"/>
        <end position="509"/>
    </location>
</feature>
<dbReference type="Gene3D" id="2.60.40.3440">
    <property type="match status" value="1"/>
</dbReference>
<accession>A0A7J7CSM7</accession>
<dbReference type="GO" id="GO:0051015">
    <property type="term" value="F:actin filament binding"/>
    <property type="evidence" value="ECO:0007669"/>
    <property type="project" value="InterPro"/>
</dbReference>
<dbReference type="InterPro" id="IPR014756">
    <property type="entry name" value="Ig_E-set"/>
</dbReference>
<feature type="repeat" description="Filamin" evidence="2">
    <location>
        <begin position="575"/>
        <end position="613"/>
    </location>
</feature>
<dbReference type="Gene3D" id="2.60.40.10">
    <property type="entry name" value="Immunoglobulins"/>
    <property type="match status" value="3"/>
</dbReference>
<keyword evidence="1" id="KW-0677">Repeat</keyword>
<sequence length="1144" mass="125846">MALPIHPHMAMSLPALALLVATVFQLASSDEGTVPKFAFSWWDDKNTFQAGVTATIKIKVLGEFDSKGNASLEKSAFSPTISVNGKMGNSSYISGVLLLTEEDTGNWKILFTPIMVGLFNVIINEEPFEVFDSSLHFNVTPGPIYPSVCVASWMGLANEFEVGAKATILILPKDAFGNNALPTGEELNSYNFMLRAHYLNGSIASVPNITYVGWNEVGNILIDFIMVKSGDLLMHVQGGNQSLNGSPLTFKVNPGPLDVSNCVAQLKFETNAWQLFSRMEILIYQHDRYRNLVPGKYEFDADIVEKETNLSMPVADLHFEEVAPGIQLFSFSILEPGNFWLTISNTKHNKSISNMPYAYTAFIGYCDGLKSIVNGSGLNDSIAGEMVKFSVYLNDIFQYPSPVEVERLQVQIVKENDSYSPQPTICPMQIINGSIPTPEWNYVAISQIANTPAPSIAPSTDLSNTSFGSSKVQVSAFSVIFTPEKSGIYQIYVFCGNILLNGGPFTKEVKAGSEVNVSLSGNMRFAPKVPKLVKNEILVQLVDSYSNPVPLQQSRLNLEIASTNRSGFSSWMFVDNNNGSYTGCYLANDVGTYEMCVSFDGERLNPCPFGVNVYSGEYFPKAYDDNISIWEDESIAFDVLANDYFAGDNATIIEFSKPGHGSLLQHGQLLRYTPYKDYYGNDSFSYSISDVNGNLASATASIFVLSIPPHFVSFPSQLQATEDILHPRFGGFSGFEIRYSDPTENISVVLSARSGTIFLSPMMMQFWQPMGSGLSVKHGDEEAKDLILEGCVEVINLALQSIQYLGNENFCGEDSIRVSARNRNGPNDLDVPVFVEPVNDPPFIRVPGFIVLKSNGEESLIFDKFRDKFEFSVGDPDLLNFPGGESQFLVAFSVEVNDGFLMASLPADLINTTELMLMSSYQWQPLQTYVTISKHFMVKANGIRFRGTLNECNTVLQQLLYHGGEHGALLTIKLNDMGHYGCYLDCAEGISMPLHAVATIKLIRRRPMSSLVAHTLGSAIVIESLLVLFLGVLLLFLTCKCALLLFNERSIRKTSNLEPSKVQNVQKETSSGDYLSENATTCFTGCCSSSSLLSGQPSNFRQRSRSGIGKSKGQLFFPSYSSSDQIPPPSFMPLSIEKKPSETA</sequence>
<dbReference type="GO" id="GO:0030036">
    <property type="term" value="P:actin cytoskeleton organization"/>
    <property type="evidence" value="ECO:0007669"/>
    <property type="project" value="InterPro"/>
</dbReference>
<evidence type="ECO:0000256" key="3">
    <source>
        <dbReference type="SAM" id="MobiDB-lite"/>
    </source>
</evidence>
<keyword evidence="5" id="KW-0732">Signal</keyword>
<reference evidence="7 8" key="1">
    <citation type="journal article" date="2020" name="Nat. Commun.">
        <title>Genome of Tripterygium wilfordii and identification of cytochrome P450 involved in triptolide biosynthesis.</title>
        <authorList>
            <person name="Tu L."/>
            <person name="Su P."/>
            <person name="Zhang Z."/>
            <person name="Gao L."/>
            <person name="Wang J."/>
            <person name="Hu T."/>
            <person name="Zhou J."/>
            <person name="Zhang Y."/>
            <person name="Zhao Y."/>
            <person name="Liu Y."/>
            <person name="Song Y."/>
            <person name="Tong Y."/>
            <person name="Lu Y."/>
            <person name="Yang J."/>
            <person name="Xu C."/>
            <person name="Jia M."/>
            <person name="Peters R.J."/>
            <person name="Huang L."/>
            <person name="Gao W."/>
        </authorList>
    </citation>
    <scope>NUCLEOTIDE SEQUENCE [LARGE SCALE GENOMIC DNA]</scope>
    <source>
        <strain evidence="8">cv. XIE 37</strain>
        <tissue evidence="7">Leaf</tissue>
    </source>
</reference>
<keyword evidence="4" id="KW-1133">Transmembrane helix</keyword>
<dbReference type="EMBL" id="JAAARO010000014">
    <property type="protein sequence ID" value="KAF5737008.1"/>
    <property type="molecule type" value="Genomic_DNA"/>
</dbReference>
<keyword evidence="4" id="KW-0472">Membrane</keyword>
<evidence type="ECO:0000256" key="1">
    <source>
        <dbReference type="ARBA" id="ARBA00022737"/>
    </source>
</evidence>
<feature type="region of interest" description="Disordered" evidence="3">
    <location>
        <begin position="1095"/>
        <end position="1144"/>
    </location>
</feature>
<dbReference type="InterPro" id="IPR056434">
    <property type="entry name" value="Ig_GEX2_N"/>
</dbReference>
<dbReference type="SUPFAM" id="SSF81296">
    <property type="entry name" value="E set domains"/>
    <property type="match status" value="2"/>
</dbReference>
<dbReference type="Pfam" id="PF23616">
    <property type="entry name" value="Ig_GEX2_N"/>
    <property type="match status" value="2"/>
</dbReference>
<evidence type="ECO:0000313" key="7">
    <source>
        <dbReference type="EMBL" id="KAF5737008.1"/>
    </source>
</evidence>
<dbReference type="InterPro" id="IPR013783">
    <property type="entry name" value="Ig-like_fold"/>
</dbReference>
<comment type="caution">
    <text evidence="7">The sequence shown here is derived from an EMBL/GenBank/DDBJ whole genome shotgun (WGS) entry which is preliminary data.</text>
</comment>
<dbReference type="Proteomes" id="UP000593562">
    <property type="component" value="Unassembled WGS sequence"/>
</dbReference>
<feature type="chain" id="PRO_5029899240" evidence="5">
    <location>
        <begin position="30"/>
        <end position="1144"/>
    </location>
</feature>
<feature type="domain" description="GEX2 N-terminal Ig-like" evidence="6">
    <location>
        <begin position="35"/>
        <end position="139"/>
    </location>
</feature>
<gene>
    <name evidence="7" type="ORF">HS088_TW14G01164</name>
</gene>
<evidence type="ECO:0000256" key="4">
    <source>
        <dbReference type="SAM" id="Phobius"/>
    </source>
</evidence>
<dbReference type="GO" id="GO:0048235">
    <property type="term" value="P:pollen sperm cell differentiation"/>
    <property type="evidence" value="ECO:0007669"/>
    <property type="project" value="TreeGrafter"/>
</dbReference>
<dbReference type="PANTHER" id="PTHR38537:SF8">
    <property type="entry name" value="FILAMIN-A"/>
    <property type="match status" value="1"/>
</dbReference>
<dbReference type="AlphaFoldDB" id="A0A7J7CSM7"/>
<dbReference type="PANTHER" id="PTHR38537">
    <property type="entry name" value="JITTERBUG, ISOFORM N"/>
    <property type="match status" value="1"/>
</dbReference>
<proteinExistence type="predicted"/>
<keyword evidence="8" id="KW-1185">Reference proteome</keyword>
<feature type="transmembrane region" description="Helical" evidence="4">
    <location>
        <begin position="1025"/>
        <end position="1046"/>
    </location>
</feature>
<dbReference type="InParanoid" id="A0A7J7CSM7"/>
<feature type="domain" description="GEX2 N-terminal Ig-like" evidence="6">
    <location>
        <begin position="147"/>
        <end position="252"/>
    </location>
</feature>
<feature type="signal peptide" evidence="5">
    <location>
        <begin position="1"/>
        <end position="29"/>
    </location>
</feature>
<evidence type="ECO:0000256" key="5">
    <source>
        <dbReference type="SAM" id="SignalP"/>
    </source>
</evidence>
<dbReference type="FunFam" id="2.60.40.10:FF:002225">
    <property type="entry name" value="Gamete expressed 2"/>
    <property type="match status" value="1"/>
</dbReference>
<name>A0A7J7CSM7_TRIWF</name>
<dbReference type="PROSITE" id="PS50194">
    <property type="entry name" value="FILAMIN_REPEAT"/>
    <property type="match status" value="2"/>
</dbReference>
<evidence type="ECO:0000259" key="6">
    <source>
        <dbReference type="Pfam" id="PF23616"/>
    </source>
</evidence>